<dbReference type="Gene3D" id="3.30.565.10">
    <property type="entry name" value="Histidine kinase-like ATPase, C-terminal domain"/>
    <property type="match status" value="1"/>
</dbReference>
<feature type="region of interest" description="Disordered" evidence="2">
    <location>
        <begin position="245"/>
        <end position="268"/>
    </location>
</feature>
<dbReference type="CDD" id="cd16936">
    <property type="entry name" value="HATPase_RsbW-like"/>
    <property type="match status" value="1"/>
</dbReference>
<sequence>MTQLTYQLDRRFPIAVIRLTGDLTAGSGPYVRAAVSEALVAEPTSAIVDLSAVQAADELIARLLPQLATEATHWPGTELLLCGADPAVARVLQASSDGSGHPLYPTFDDALAAAALAPVPHRVHRRLESTVNAPREARELAADACAEWGVPDCVIATEIIASELVTNAVRHAGTMLDLRLTLRDRSLRISVQDRSSRMARLRTPTSSDDHGRGLLIVGSVATSWGSQPAAGGKVVWATLNIGGRSGRSRHQGQDSDTIGAEFGGPREV</sequence>
<dbReference type="EMBL" id="CP070499">
    <property type="protein sequence ID" value="QSB12735.1"/>
    <property type="molecule type" value="Genomic_DNA"/>
</dbReference>
<keyword evidence="1" id="KW-0723">Serine/threonine-protein kinase</keyword>
<evidence type="ECO:0000256" key="2">
    <source>
        <dbReference type="SAM" id="MobiDB-lite"/>
    </source>
</evidence>
<gene>
    <name evidence="4" type="ORF">JQS43_13625</name>
</gene>
<dbReference type="PANTHER" id="PTHR35526:SF3">
    <property type="entry name" value="ANTI-SIGMA-F FACTOR RSBW"/>
    <property type="match status" value="1"/>
</dbReference>
<feature type="domain" description="STAS" evidence="3">
    <location>
        <begin position="4"/>
        <end position="114"/>
    </location>
</feature>
<keyword evidence="5" id="KW-1185">Reference proteome</keyword>
<dbReference type="Proteomes" id="UP000662857">
    <property type="component" value="Chromosome"/>
</dbReference>
<dbReference type="PANTHER" id="PTHR35526">
    <property type="entry name" value="ANTI-SIGMA-F FACTOR RSBW-RELATED"/>
    <property type="match status" value="1"/>
</dbReference>
<evidence type="ECO:0000259" key="3">
    <source>
        <dbReference type="PROSITE" id="PS50801"/>
    </source>
</evidence>
<dbReference type="CDD" id="cd07043">
    <property type="entry name" value="STAS_anti-anti-sigma_factors"/>
    <property type="match status" value="1"/>
</dbReference>
<protein>
    <submittedName>
        <fullName evidence="4">STAS domain-containing protein</fullName>
    </submittedName>
</protein>
<accession>A0A895Y8U5</accession>
<dbReference type="PROSITE" id="PS50801">
    <property type="entry name" value="STAS"/>
    <property type="match status" value="1"/>
</dbReference>
<dbReference type="InterPro" id="IPR003594">
    <property type="entry name" value="HATPase_dom"/>
</dbReference>
<dbReference type="InterPro" id="IPR050267">
    <property type="entry name" value="Anti-sigma-factor_SerPK"/>
</dbReference>
<dbReference type="InterPro" id="IPR002645">
    <property type="entry name" value="STAS_dom"/>
</dbReference>
<dbReference type="Pfam" id="PF01740">
    <property type="entry name" value="STAS"/>
    <property type="match status" value="1"/>
</dbReference>
<name>A0A895Y8U5_9ACTN</name>
<keyword evidence="1" id="KW-0808">Transferase</keyword>
<evidence type="ECO:0000313" key="4">
    <source>
        <dbReference type="EMBL" id="QSB12735.1"/>
    </source>
</evidence>
<reference evidence="4" key="1">
    <citation type="submission" date="2021-02" db="EMBL/GenBank/DDBJ databases">
        <title>Natrosporangium hydrolyticum gen. nov., sp. nov, a haloalkaliphilic actinobacterium from a soda solonchak soil.</title>
        <authorList>
            <person name="Sorokin D.Y."/>
            <person name="Khijniak T.V."/>
            <person name="Zakharycheva A.P."/>
            <person name="Boueva O.V."/>
            <person name="Ariskina E.V."/>
            <person name="Hahnke R.L."/>
            <person name="Bunk B."/>
            <person name="Sproer C."/>
            <person name="Schumann P."/>
            <person name="Evtushenko L.I."/>
            <person name="Kublanov I.V."/>
        </authorList>
    </citation>
    <scope>NUCLEOTIDE SEQUENCE</scope>
    <source>
        <strain evidence="4">DSM 106523</strain>
    </source>
</reference>
<dbReference type="GO" id="GO:0004674">
    <property type="term" value="F:protein serine/threonine kinase activity"/>
    <property type="evidence" value="ECO:0007669"/>
    <property type="project" value="UniProtKB-KW"/>
</dbReference>
<evidence type="ECO:0000313" key="5">
    <source>
        <dbReference type="Proteomes" id="UP000662857"/>
    </source>
</evidence>
<evidence type="ECO:0000256" key="1">
    <source>
        <dbReference type="ARBA" id="ARBA00022527"/>
    </source>
</evidence>
<dbReference type="Gene3D" id="3.30.750.24">
    <property type="entry name" value="STAS domain"/>
    <property type="match status" value="1"/>
</dbReference>
<dbReference type="KEGG" id="nhy:JQS43_13625"/>
<dbReference type="AlphaFoldDB" id="A0A895Y8U5"/>
<proteinExistence type="predicted"/>
<dbReference type="InterPro" id="IPR036513">
    <property type="entry name" value="STAS_dom_sf"/>
</dbReference>
<dbReference type="SUPFAM" id="SSF52091">
    <property type="entry name" value="SpoIIaa-like"/>
    <property type="match status" value="1"/>
</dbReference>
<keyword evidence="1" id="KW-0418">Kinase</keyword>
<dbReference type="RefSeq" id="WP_239674776.1">
    <property type="nucleotide sequence ID" value="NZ_CP070499.1"/>
</dbReference>
<dbReference type="SUPFAM" id="SSF55874">
    <property type="entry name" value="ATPase domain of HSP90 chaperone/DNA topoisomerase II/histidine kinase"/>
    <property type="match status" value="1"/>
</dbReference>
<dbReference type="InterPro" id="IPR036890">
    <property type="entry name" value="HATPase_C_sf"/>
</dbReference>
<dbReference type="Pfam" id="PF13581">
    <property type="entry name" value="HATPase_c_2"/>
    <property type="match status" value="1"/>
</dbReference>
<organism evidence="4 5">
    <name type="scientific">Natronosporangium hydrolyticum</name>
    <dbReference type="NCBI Taxonomy" id="2811111"/>
    <lineage>
        <taxon>Bacteria</taxon>
        <taxon>Bacillati</taxon>
        <taxon>Actinomycetota</taxon>
        <taxon>Actinomycetes</taxon>
        <taxon>Micromonosporales</taxon>
        <taxon>Micromonosporaceae</taxon>
        <taxon>Natronosporangium</taxon>
    </lineage>
</organism>